<feature type="transmembrane region" description="Helical" evidence="7">
    <location>
        <begin position="30"/>
        <end position="54"/>
    </location>
</feature>
<evidence type="ECO:0000256" key="4">
    <source>
        <dbReference type="ARBA" id="ARBA00022989"/>
    </source>
</evidence>
<name>C0CIV8_BLAHS</name>
<feature type="transmembrane region" description="Helical" evidence="7">
    <location>
        <begin position="797"/>
        <end position="822"/>
    </location>
</feature>
<dbReference type="PANTHER" id="PTHR30572">
    <property type="entry name" value="MEMBRANE COMPONENT OF TRANSPORTER-RELATED"/>
    <property type="match status" value="1"/>
</dbReference>
<dbReference type="Pfam" id="PF02687">
    <property type="entry name" value="FtsX"/>
    <property type="match status" value="2"/>
</dbReference>
<feature type="transmembrane region" description="Helical" evidence="7">
    <location>
        <begin position="334"/>
        <end position="353"/>
    </location>
</feature>
<accession>C0CIV8</accession>
<feature type="domain" description="ABC3 transporter permease C-terminal" evidence="8">
    <location>
        <begin position="286"/>
        <end position="400"/>
    </location>
</feature>
<dbReference type="PANTHER" id="PTHR30572:SF4">
    <property type="entry name" value="ABC TRANSPORTER PERMEASE YTRF"/>
    <property type="match status" value="1"/>
</dbReference>
<sequence>MGGYKMKNNNGALIRRLSVKCLRKNKVRNLFAAAAIVLTGLMFTVLFSLGIGFIQATQTELMREVGTKAHGGLKRVTQEQMEEIVDNPLVKNYSWDIFIGFASNLNQRQTEIRCPSGMGELENTMVHLEEGGLAQARDEMVVDTLTLDELNLPHKIGQLVPLRFSFMGREVTETFRVSGWYEGDLVKHASTVYVSPAYWEELRGQYTNEEVDRWNQSQQGNTELVGKYQVHINFGNSRHIEKNLKKIIEDAGYIPDQEVEYGVNWGYISTKTGSMDPLTVGIFLSALLVILTTGYLIIYNVFQISIVQDIQFYGLLKTLGTTKRQLRRLVRRQVMLLCAGAVPLGMLLGYQTARILMPLIFRGTDYEYLNFRLQFSPWIFLFSGVFSAVTVWLSSRKPSKIAGKVSPVEAVKYVGTGQERLRTRKNRLRNRLLSMALSNMGRNRKKTVMVVSSLTLSVLVLSLVMTAAGSFKLDAYLDDRIIGDFILANTNYTLGSPRELDFTIDEEYLRGADSQKGVTGRQDMYLQVGSPDLIPAEKALQRYRDFYERGQLKTEEIYGGTREIEKVMDGKKGISGHRYAYDTELLQYLKVVEGQIDLEKFETGKFVLVTVFGEEDRPTGSIYQPGERITIDLLTKGSKPNIGEKGFSGWSDTVAKVYEVMAVVEIPASMSCHSYVANGLDLILPREDLLKNSRYTSIMAVSYEVEKNCREAFSSYVDSYIRSMNSKMGCVTRESLAREYEQWIGTVRLIGVSLSFVVSLIAVLNFVNSILTGIHARRQEFVVLRSVGMTQDQLKKMLILEGVVYVFLASAVSLVLGVLLSFGVVKQLEKVILFFQYQFTVLPYLMILPAFFVVAVLVPLLAYRKLKKESLVEQLRRASV</sequence>
<feature type="transmembrane region" description="Helical" evidence="7">
    <location>
        <begin position="373"/>
        <end position="394"/>
    </location>
</feature>
<evidence type="ECO:0000313" key="9">
    <source>
        <dbReference type="EMBL" id="EEG50296.1"/>
    </source>
</evidence>
<comment type="subcellular location">
    <subcellularLocation>
        <location evidence="1">Cell membrane</location>
        <topology evidence="1">Multi-pass membrane protein</topology>
    </subcellularLocation>
</comment>
<dbReference type="GO" id="GO:0022857">
    <property type="term" value="F:transmembrane transporter activity"/>
    <property type="evidence" value="ECO:0007669"/>
    <property type="project" value="TreeGrafter"/>
</dbReference>
<comment type="caution">
    <text evidence="9">The sequence shown here is derived from an EMBL/GenBank/DDBJ whole genome shotgun (WGS) entry which is preliminary data.</text>
</comment>
<evidence type="ECO:0000259" key="8">
    <source>
        <dbReference type="Pfam" id="PF02687"/>
    </source>
</evidence>
<proteinExistence type="inferred from homology"/>
<gene>
    <name evidence="9" type="ORF">RUMHYD_00775</name>
</gene>
<reference evidence="9 10" key="2">
    <citation type="submission" date="2009-02" db="EMBL/GenBank/DDBJ databases">
        <title>Draft genome sequence of Blautia hydrogenotrophica DSM 10507 (Ruminococcus hydrogenotrophicus DSM 10507).</title>
        <authorList>
            <person name="Sudarsanam P."/>
            <person name="Ley R."/>
            <person name="Guruge J."/>
            <person name="Turnbaugh P.J."/>
            <person name="Mahowald M."/>
            <person name="Liep D."/>
            <person name="Gordon J."/>
        </authorList>
    </citation>
    <scope>NUCLEOTIDE SEQUENCE [LARGE SCALE GENOMIC DNA]</scope>
    <source>
        <strain evidence="10">DSM 10507 / JCM 14656 / S5a33</strain>
    </source>
</reference>
<dbReference type="PATRIC" id="fig|476272.21.peg.3777"/>
<evidence type="ECO:0000256" key="3">
    <source>
        <dbReference type="ARBA" id="ARBA00022692"/>
    </source>
</evidence>
<dbReference type="AlphaFoldDB" id="C0CIV8"/>
<keyword evidence="2" id="KW-1003">Cell membrane</keyword>
<dbReference type="EMBL" id="ACBZ01000028">
    <property type="protein sequence ID" value="EEG50296.1"/>
    <property type="molecule type" value="Genomic_DNA"/>
</dbReference>
<evidence type="ECO:0000256" key="7">
    <source>
        <dbReference type="SAM" id="Phobius"/>
    </source>
</evidence>
<evidence type="ECO:0000256" key="2">
    <source>
        <dbReference type="ARBA" id="ARBA00022475"/>
    </source>
</evidence>
<dbReference type="Proteomes" id="UP000003100">
    <property type="component" value="Unassembled WGS sequence"/>
</dbReference>
<dbReference type="HOGENOM" id="CLU_010964_1_0_9"/>
<feature type="transmembrane region" description="Helical" evidence="7">
    <location>
        <begin position="842"/>
        <end position="863"/>
    </location>
</feature>
<keyword evidence="4 7" id="KW-1133">Transmembrane helix</keyword>
<evidence type="ECO:0000256" key="5">
    <source>
        <dbReference type="ARBA" id="ARBA00023136"/>
    </source>
</evidence>
<feature type="transmembrane region" description="Helical" evidence="7">
    <location>
        <begin position="278"/>
        <end position="302"/>
    </location>
</feature>
<organism evidence="9 10">
    <name type="scientific">Blautia hydrogenotrophica (strain DSM 10507 / JCM 14656 / S5a33)</name>
    <name type="common">Ruminococcus hydrogenotrophicus</name>
    <dbReference type="NCBI Taxonomy" id="476272"/>
    <lineage>
        <taxon>Bacteria</taxon>
        <taxon>Bacillati</taxon>
        <taxon>Bacillota</taxon>
        <taxon>Clostridia</taxon>
        <taxon>Lachnospirales</taxon>
        <taxon>Lachnospiraceae</taxon>
        <taxon>Blautia</taxon>
    </lineage>
</organism>
<feature type="domain" description="ABC3 transporter permease C-terminal" evidence="8">
    <location>
        <begin position="753"/>
        <end position="870"/>
    </location>
</feature>
<keyword evidence="3 7" id="KW-0812">Transmembrane</keyword>
<protein>
    <recommendedName>
        <fullName evidence="8">ABC3 transporter permease C-terminal domain-containing protein</fullName>
    </recommendedName>
</protein>
<evidence type="ECO:0000313" key="10">
    <source>
        <dbReference type="Proteomes" id="UP000003100"/>
    </source>
</evidence>
<dbReference type="eggNOG" id="COG0577">
    <property type="taxonomic scope" value="Bacteria"/>
</dbReference>
<dbReference type="InterPro" id="IPR003838">
    <property type="entry name" value="ABC3_permease_C"/>
</dbReference>
<reference evidence="9 10" key="1">
    <citation type="submission" date="2009-01" db="EMBL/GenBank/DDBJ databases">
        <authorList>
            <person name="Fulton L."/>
            <person name="Clifton S."/>
            <person name="Fulton B."/>
            <person name="Xu J."/>
            <person name="Minx P."/>
            <person name="Pepin K.H."/>
            <person name="Johnson M."/>
            <person name="Bhonagiri V."/>
            <person name="Nash W.E."/>
            <person name="Mardis E.R."/>
            <person name="Wilson R.K."/>
        </authorList>
    </citation>
    <scope>NUCLEOTIDE SEQUENCE [LARGE SCALE GENOMIC DNA]</scope>
    <source>
        <strain evidence="10">DSM 10507 / JCM 14656 / S5a33</strain>
    </source>
</reference>
<feature type="transmembrane region" description="Helical" evidence="7">
    <location>
        <begin position="754"/>
        <end position="776"/>
    </location>
</feature>
<keyword evidence="5 7" id="KW-0472">Membrane</keyword>
<keyword evidence="10" id="KW-1185">Reference proteome</keyword>
<dbReference type="InterPro" id="IPR050250">
    <property type="entry name" value="Macrolide_Exporter_MacB"/>
</dbReference>
<dbReference type="GO" id="GO:0005886">
    <property type="term" value="C:plasma membrane"/>
    <property type="evidence" value="ECO:0007669"/>
    <property type="project" value="UniProtKB-SubCell"/>
</dbReference>
<evidence type="ECO:0000256" key="1">
    <source>
        <dbReference type="ARBA" id="ARBA00004651"/>
    </source>
</evidence>
<comment type="similarity">
    <text evidence="6">Belongs to the ABC-4 integral membrane protein family.</text>
</comment>
<evidence type="ECO:0000256" key="6">
    <source>
        <dbReference type="ARBA" id="ARBA00038076"/>
    </source>
</evidence>
<feature type="transmembrane region" description="Helical" evidence="7">
    <location>
        <begin position="448"/>
        <end position="471"/>
    </location>
</feature>